<evidence type="ECO:0000313" key="7">
    <source>
        <dbReference type="EMBL" id="TRY15300.1"/>
    </source>
</evidence>
<evidence type="ECO:0000313" key="8">
    <source>
        <dbReference type="Proteomes" id="UP000318126"/>
    </source>
</evidence>
<sequence>MRKIPLVVSIASIFVGFSAWALTPSIPFSELPALTQEPQHKVASKRVTGLFTRSHYHRFDLDDTFSEQVFNRYLKQLDYRRNVMLQSDLDSFGIYSKQFDDMLKSGDLTPAYKMFDLVQKRRYERFAYALSLLDKEIDFTVANDKYQYDREDAAWAKDEAEINELWRQRVKYDALNLKLTGKTWEEIVPVLEKRYNNAIKRLSQTKSEDVFQGVMNAFSRTVEPHTSYLSPRNAERFQMEMNLSLEGIGAVLQMDDDYTVIKSLVAGGPAATSEKLSPEDKIVGVGQDGKEIVDVIGWRLDDVVELIKGPKGSKVVLQILPKKGGSSAKPFEVVIIRDKIRLEDRAATSEVIEPEDGLYANRKVGVIQIPGFYMDLSKDVSKELVKLKEAQVEGIIIDLRGNGGGALTEATLLTGLFIEQGPVVQIRDANGKVSQNRDNDGKVSYSGPLTVMVDRYSASASEIFAAALQDYDRALIVGESTFGKGTVQQHKSLGRIYDMYDKPIGHVQYTIAKFYRINGGSTQLKGVTPDISFPSALEPGEYGEAEEENALPWDKVLVAQYGTLGDVNPNLITNLDTKHKARIIKDVEFGYIYQDIAEFKEHHGEKTVSLVESERISERETNDKKQLDRLNERRVSQGLEVVKSLESDDETDTEVVDEEEVETPDAFLDETVYITLDLVDIEKVAKNDIK</sequence>
<accession>A0A553JS77</accession>
<evidence type="ECO:0000256" key="4">
    <source>
        <dbReference type="ARBA" id="ARBA00022825"/>
    </source>
</evidence>
<dbReference type="InterPro" id="IPR036034">
    <property type="entry name" value="PDZ_sf"/>
</dbReference>
<dbReference type="Gene3D" id="3.90.226.10">
    <property type="entry name" value="2-enoyl-CoA Hydratase, Chain A, domain 1"/>
    <property type="match status" value="1"/>
</dbReference>
<evidence type="ECO:0000256" key="1">
    <source>
        <dbReference type="ARBA" id="ARBA00009179"/>
    </source>
</evidence>
<proteinExistence type="inferred from homology"/>
<keyword evidence="2 5" id="KW-0645">Protease</keyword>
<dbReference type="Pfam" id="PF00595">
    <property type="entry name" value="PDZ"/>
    <property type="match status" value="1"/>
</dbReference>
<dbReference type="EMBL" id="VKGK01000005">
    <property type="protein sequence ID" value="TRY15300.1"/>
    <property type="molecule type" value="Genomic_DNA"/>
</dbReference>
<dbReference type="RefSeq" id="WP_143563730.1">
    <property type="nucleotide sequence ID" value="NZ_BMPL01000004.1"/>
</dbReference>
<keyword evidence="8" id="KW-1185">Reference proteome</keyword>
<dbReference type="Pfam" id="PF03572">
    <property type="entry name" value="Peptidase_S41"/>
    <property type="match status" value="1"/>
</dbReference>
<dbReference type="Gene3D" id="3.30.750.44">
    <property type="match status" value="1"/>
</dbReference>
<dbReference type="SUPFAM" id="SSF50156">
    <property type="entry name" value="PDZ domain-like"/>
    <property type="match status" value="1"/>
</dbReference>
<evidence type="ECO:0000256" key="2">
    <source>
        <dbReference type="ARBA" id="ARBA00022670"/>
    </source>
</evidence>
<dbReference type="InterPro" id="IPR004447">
    <property type="entry name" value="Peptidase_S41A"/>
</dbReference>
<dbReference type="GO" id="GO:0006508">
    <property type="term" value="P:proteolysis"/>
    <property type="evidence" value="ECO:0007669"/>
    <property type="project" value="UniProtKB-KW"/>
</dbReference>
<dbReference type="AlphaFoldDB" id="A0A553JS77"/>
<name>A0A553JS77_SHEHA</name>
<feature type="domain" description="PDZ" evidence="6">
    <location>
        <begin position="238"/>
        <end position="308"/>
    </location>
</feature>
<organism evidence="7 8">
    <name type="scientific">Shewanella hanedai</name>
    <name type="common">Alteromonas hanedai</name>
    <dbReference type="NCBI Taxonomy" id="25"/>
    <lineage>
        <taxon>Bacteria</taxon>
        <taxon>Pseudomonadati</taxon>
        <taxon>Pseudomonadota</taxon>
        <taxon>Gammaproteobacteria</taxon>
        <taxon>Alteromonadales</taxon>
        <taxon>Shewanellaceae</taxon>
        <taxon>Shewanella</taxon>
    </lineage>
</organism>
<dbReference type="Pfam" id="PF17804">
    <property type="entry name" value="TSP_NTD"/>
    <property type="match status" value="1"/>
</dbReference>
<keyword evidence="4 5" id="KW-0720">Serine protease</keyword>
<dbReference type="SMART" id="SM00245">
    <property type="entry name" value="TSPc"/>
    <property type="match status" value="1"/>
</dbReference>
<dbReference type="SMART" id="SM00228">
    <property type="entry name" value="PDZ"/>
    <property type="match status" value="1"/>
</dbReference>
<dbReference type="NCBIfam" id="NF008388">
    <property type="entry name" value="PRK11186.1"/>
    <property type="match status" value="1"/>
</dbReference>
<dbReference type="Gene3D" id="2.30.42.10">
    <property type="match status" value="1"/>
</dbReference>
<keyword evidence="3 5" id="KW-0378">Hydrolase</keyword>
<dbReference type="GO" id="GO:0030288">
    <property type="term" value="C:outer membrane-bounded periplasmic space"/>
    <property type="evidence" value="ECO:0007669"/>
    <property type="project" value="TreeGrafter"/>
</dbReference>
<comment type="similarity">
    <text evidence="1 5">Belongs to the peptidase S41A family.</text>
</comment>
<dbReference type="FunFam" id="3.90.226.10:FF:000090">
    <property type="entry name" value="Tail-specific protease"/>
    <property type="match status" value="1"/>
</dbReference>
<dbReference type="Pfam" id="PF11818">
    <property type="entry name" value="DUF3340"/>
    <property type="match status" value="1"/>
</dbReference>
<dbReference type="InterPro" id="IPR020992">
    <property type="entry name" value="Tail_Prtase_C"/>
</dbReference>
<dbReference type="Proteomes" id="UP000318126">
    <property type="component" value="Unassembled WGS sequence"/>
</dbReference>
<dbReference type="NCBIfam" id="TIGR00225">
    <property type="entry name" value="prc"/>
    <property type="match status" value="1"/>
</dbReference>
<dbReference type="InterPro" id="IPR029045">
    <property type="entry name" value="ClpP/crotonase-like_dom_sf"/>
</dbReference>
<comment type="caution">
    <text evidence="7">The sequence shown here is derived from an EMBL/GenBank/DDBJ whole genome shotgun (WGS) entry which is preliminary data.</text>
</comment>
<evidence type="ECO:0000259" key="6">
    <source>
        <dbReference type="PROSITE" id="PS50106"/>
    </source>
</evidence>
<dbReference type="GO" id="GO:0007165">
    <property type="term" value="P:signal transduction"/>
    <property type="evidence" value="ECO:0007669"/>
    <property type="project" value="TreeGrafter"/>
</dbReference>
<dbReference type="FunFam" id="2.30.42.10:FF:000083">
    <property type="entry name" value="Tail-specific protease"/>
    <property type="match status" value="1"/>
</dbReference>
<dbReference type="CDD" id="cd07560">
    <property type="entry name" value="Peptidase_S41_CPP"/>
    <property type="match status" value="1"/>
</dbReference>
<evidence type="ECO:0000256" key="3">
    <source>
        <dbReference type="ARBA" id="ARBA00022801"/>
    </source>
</evidence>
<dbReference type="EC" id="3.4.21.102" evidence="7"/>
<dbReference type="InterPro" id="IPR040573">
    <property type="entry name" value="TSP_N"/>
</dbReference>
<dbReference type="CDD" id="cd06782">
    <property type="entry name" value="cpPDZ_CPP-like"/>
    <property type="match status" value="1"/>
</dbReference>
<dbReference type="PANTHER" id="PTHR32060">
    <property type="entry name" value="TAIL-SPECIFIC PROTEASE"/>
    <property type="match status" value="1"/>
</dbReference>
<dbReference type="InterPro" id="IPR001478">
    <property type="entry name" value="PDZ"/>
</dbReference>
<evidence type="ECO:0000256" key="5">
    <source>
        <dbReference type="RuleBase" id="RU004404"/>
    </source>
</evidence>
<reference evidence="8" key="1">
    <citation type="submission" date="2019-07" db="EMBL/GenBank/DDBJ databases">
        <title>Shewanella sp. YLB-08 draft genomic sequence.</title>
        <authorList>
            <person name="Yu L."/>
        </authorList>
    </citation>
    <scope>NUCLEOTIDE SEQUENCE [LARGE SCALE GENOMIC DNA]</scope>
    <source>
        <strain evidence="8">JCM 20706</strain>
    </source>
</reference>
<dbReference type="PROSITE" id="PS50106">
    <property type="entry name" value="PDZ"/>
    <property type="match status" value="1"/>
</dbReference>
<dbReference type="PANTHER" id="PTHR32060:SF22">
    <property type="entry name" value="CARBOXYL-TERMINAL-PROCESSING PEPTIDASE 3, CHLOROPLASTIC"/>
    <property type="match status" value="1"/>
</dbReference>
<dbReference type="InterPro" id="IPR005151">
    <property type="entry name" value="Tail-specific_protease"/>
</dbReference>
<dbReference type="OrthoDB" id="9812068at2"/>
<gene>
    <name evidence="7" type="ORF">FN961_06430</name>
</gene>
<dbReference type="GO" id="GO:0004252">
    <property type="term" value="F:serine-type endopeptidase activity"/>
    <property type="evidence" value="ECO:0007669"/>
    <property type="project" value="UniProtKB-EC"/>
</dbReference>
<protein>
    <submittedName>
        <fullName evidence="7">Carboxy terminal-processing peptidase</fullName>
        <ecNumber evidence="7">3.4.21.102</ecNumber>
    </submittedName>
</protein>
<dbReference type="SUPFAM" id="SSF52096">
    <property type="entry name" value="ClpP/crotonase"/>
    <property type="match status" value="1"/>
</dbReference>